<dbReference type="InterPro" id="IPR009057">
    <property type="entry name" value="Homeodomain-like_sf"/>
</dbReference>
<gene>
    <name evidence="6" type="ORF">WMO24_07270</name>
</gene>
<feature type="DNA-binding region" description="H-T-H motif" evidence="4">
    <location>
        <begin position="31"/>
        <end position="50"/>
    </location>
</feature>
<keyword evidence="1" id="KW-0805">Transcription regulation</keyword>
<evidence type="ECO:0000313" key="6">
    <source>
        <dbReference type="EMBL" id="MEQ2520227.1"/>
    </source>
</evidence>
<dbReference type="Pfam" id="PF00440">
    <property type="entry name" value="TetR_N"/>
    <property type="match status" value="1"/>
</dbReference>
<dbReference type="Proteomes" id="UP001477672">
    <property type="component" value="Unassembled WGS sequence"/>
</dbReference>
<evidence type="ECO:0000256" key="1">
    <source>
        <dbReference type="ARBA" id="ARBA00023015"/>
    </source>
</evidence>
<dbReference type="EMBL" id="JBBMFA010000084">
    <property type="protein sequence ID" value="MEQ2520227.1"/>
    <property type="molecule type" value="Genomic_DNA"/>
</dbReference>
<evidence type="ECO:0000259" key="5">
    <source>
        <dbReference type="PROSITE" id="PS50977"/>
    </source>
</evidence>
<sequence>MSLEEIREQNKQRVVQAALDVFVCQGIAGTTVADIARAAGVTERSVYRYYKTKLDLVQAAAYLYYDRMTQEANLRAQKVCASGVPGIEQVRQILMFYSHMYLEYPAQIRFCADAEMALSSAGREKEDVNWPPERFEISDSPLVRAIRCGLEDGTISSEIDVASLYYNAYDSILGVMEKMSYDRRSLRQDAKARMDQLCDLFVAAFRGDCLKNGQK</sequence>
<dbReference type="PANTHER" id="PTHR30055:SF234">
    <property type="entry name" value="HTH-TYPE TRANSCRIPTIONAL REGULATOR BETI"/>
    <property type="match status" value="1"/>
</dbReference>
<accession>A0ABV1GEG0</accession>
<evidence type="ECO:0000256" key="4">
    <source>
        <dbReference type="PROSITE-ProRule" id="PRU00335"/>
    </source>
</evidence>
<comment type="caution">
    <text evidence="6">The sequence shown here is derived from an EMBL/GenBank/DDBJ whole genome shotgun (WGS) entry which is preliminary data.</text>
</comment>
<dbReference type="InterPro" id="IPR050109">
    <property type="entry name" value="HTH-type_TetR-like_transc_reg"/>
</dbReference>
<keyword evidence="3" id="KW-0804">Transcription</keyword>
<evidence type="ECO:0000256" key="2">
    <source>
        <dbReference type="ARBA" id="ARBA00023125"/>
    </source>
</evidence>
<feature type="domain" description="HTH tetR-type" evidence="5">
    <location>
        <begin position="8"/>
        <end position="68"/>
    </location>
</feature>
<dbReference type="InterPro" id="IPR001647">
    <property type="entry name" value="HTH_TetR"/>
</dbReference>
<dbReference type="Gene3D" id="1.10.357.10">
    <property type="entry name" value="Tetracycline Repressor, domain 2"/>
    <property type="match status" value="1"/>
</dbReference>
<evidence type="ECO:0000313" key="7">
    <source>
        <dbReference type="Proteomes" id="UP001477672"/>
    </source>
</evidence>
<organism evidence="6 7">
    <name type="scientific">Ruthenibacterium intestinale</name>
    <dbReference type="NCBI Taxonomy" id="3133163"/>
    <lineage>
        <taxon>Bacteria</taxon>
        <taxon>Bacillati</taxon>
        <taxon>Bacillota</taxon>
        <taxon>Clostridia</taxon>
        <taxon>Eubacteriales</taxon>
        <taxon>Oscillospiraceae</taxon>
        <taxon>Ruthenibacterium</taxon>
    </lineage>
</organism>
<keyword evidence="2 4" id="KW-0238">DNA-binding</keyword>
<dbReference type="SUPFAM" id="SSF46689">
    <property type="entry name" value="Homeodomain-like"/>
    <property type="match status" value="1"/>
</dbReference>
<keyword evidence="7" id="KW-1185">Reference proteome</keyword>
<dbReference type="PRINTS" id="PR00455">
    <property type="entry name" value="HTHTETR"/>
</dbReference>
<proteinExistence type="predicted"/>
<evidence type="ECO:0000256" key="3">
    <source>
        <dbReference type="ARBA" id="ARBA00023163"/>
    </source>
</evidence>
<protein>
    <submittedName>
        <fullName evidence="6">TetR/AcrR family transcriptional regulator</fullName>
    </submittedName>
</protein>
<name>A0ABV1GEG0_9FIRM</name>
<dbReference type="RefSeq" id="WP_349215699.1">
    <property type="nucleotide sequence ID" value="NZ_JBBMFA010000084.1"/>
</dbReference>
<reference evidence="6 7" key="1">
    <citation type="submission" date="2024-03" db="EMBL/GenBank/DDBJ databases">
        <title>Human intestinal bacterial collection.</title>
        <authorList>
            <person name="Pauvert C."/>
            <person name="Hitch T.C.A."/>
            <person name="Clavel T."/>
        </authorList>
    </citation>
    <scope>NUCLEOTIDE SEQUENCE [LARGE SCALE GENOMIC DNA]</scope>
    <source>
        <strain evidence="6 7">CLA-JM-H11</strain>
    </source>
</reference>
<dbReference type="PANTHER" id="PTHR30055">
    <property type="entry name" value="HTH-TYPE TRANSCRIPTIONAL REGULATOR RUTR"/>
    <property type="match status" value="1"/>
</dbReference>
<dbReference type="PROSITE" id="PS50977">
    <property type="entry name" value="HTH_TETR_2"/>
    <property type="match status" value="1"/>
</dbReference>